<dbReference type="PANTHER" id="PTHR45891">
    <property type="entry name" value="ZINC FINGER HOMEOBOX PROTEIN"/>
    <property type="match status" value="1"/>
</dbReference>
<sequence length="220" mass="24263">MEVNAAQTKDDDSPSPKVFCCLVCQAFSTDGLELLLCHCSVGGSLLGAEWKKVAGDTHRCKLCCYGTQLKANLQLHLKTDKHAQKYQTHSDSQAQRHLQLLLSGPTASEEFSAPQGTLRFSHGRLQVPGKAPIIPSAEPPTPEKDAQSKIEHLLSPERHQVGAHAPSRHAVRPRHRCPLCRELPVQRPALRFHLSRLHSVVPECVEKLLLVATTVEMTLT</sequence>
<comment type="subcellular location">
    <subcellularLocation>
        <location evidence="1">Nucleus</location>
    </subcellularLocation>
</comment>
<evidence type="ECO:0000256" key="2">
    <source>
        <dbReference type="ARBA" id="ARBA00022723"/>
    </source>
</evidence>
<feature type="domain" description="C2H2-type" evidence="6">
    <location>
        <begin position="58"/>
        <end position="82"/>
    </location>
</feature>
<keyword evidence="4" id="KW-0862">Zinc</keyword>
<dbReference type="GO" id="GO:0000978">
    <property type="term" value="F:RNA polymerase II cis-regulatory region sequence-specific DNA binding"/>
    <property type="evidence" value="ECO:0007669"/>
    <property type="project" value="TreeGrafter"/>
</dbReference>
<protein>
    <submittedName>
        <fullName evidence="7">Zinc finger homeobox protein 2</fullName>
    </submittedName>
</protein>
<feature type="region of interest" description="Disordered" evidence="5">
    <location>
        <begin position="129"/>
        <end position="148"/>
    </location>
</feature>
<feature type="non-terminal residue" evidence="7">
    <location>
        <position position="220"/>
    </location>
</feature>
<organism evidence="7 8">
    <name type="scientific">Camelus dromedarius</name>
    <name type="common">Dromedary</name>
    <name type="synonym">Arabian camel</name>
    <dbReference type="NCBI Taxonomy" id="9838"/>
    <lineage>
        <taxon>Eukaryota</taxon>
        <taxon>Metazoa</taxon>
        <taxon>Chordata</taxon>
        <taxon>Craniata</taxon>
        <taxon>Vertebrata</taxon>
        <taxon>Euteleostomi</taxon>
        <taxon>Mammalia</taxon>
        <taxon>Eutheria</taxon>
        <taxon>Laurasiatheria</taxon>
        <taxon>Artiodactyla</taxon>
        <taxon>Tylopoda</taxon>
        <taxon>Camelidae</taxon>
        <taxon>Camelus</taxon>
    </lineage>
</organism>
<proteinExistence type="predicted"/>
<evidence type="ECO:0000256" key="5">
    <source>
        <dbReference type="SAM" id="MobiDB-lite"/>
    </source>
</evidence>
<dbReference type="GO" id="GO:0045664">
    <property type="term" value="P:regulation of neuron differentiation"/>
    <property type="evidence" value="ECO:0007669"/>
    <property type="project" value="TreeGrafter"/>
</dbReference>
<dbReference type="EMBL" id="JWIN03000051">
    <property type="protein sequence ID" value="KAB1252162.1"/>
    <property type="molecule type" value="Genomic_DNA"/>
</dbReference>
<gene>
    <name evidence="7" type="ORF">Cadr_000030213</name>
</gene>
<dbReference type="GO" id="GO:0005634">
    <property type="term" value="C:nucleus"/>
    <property type="evidence" value="ECO:0007669"/>
    <property type="project" value="UniProtKB-SubCell"/>
</dbReference>
<feature type="domain" description="C2H2-type" evidence="6">
    <location>
        <begin position="175"/>
        <end position="198"/>
    </location>
</feature>
<evidence type="ECO:0000256" key="1">
    <source>
        <dbReference type="ARBA" id="ARBA00004123"/>
    </source>
</evidence>
<keyword evidence="8" id="KW-1185">Reference proteome</keyword>
<dbReference type="SMART" id="SM00355">
    <property type="entry name" value="ZnF_C2H2"/>
    <property type="match status" value="2"/>
</dbReference>
<evidence type="ECO:0000256" key="4">
    <source>
        <dbReference type="ARBA" id="ARBA00022833"/>
    </source>
</evidence>
<evidence type="ECO:0000256" key="3">
    <source>
        <dbReference type="ARBA" id="ARBA00022737"/>
    </source>
</evidence>
<keyword evidence="7" id="KW-0238">DNA-binding</keyword>
<dbReference type="InterPro" id="IPR051968">
    <property type="entry name" value="ZnFinger_Homeobox_TR"/>
</dbReference>
<comment type="caution">
    <text evidence="7">The sequence shown here is derived from an EMBL/GenBank/DDBJ whole genome shotgun (WGS) entry which is preliminary data.</text>
</comment>
<name>A0A5N4BZW7_CAMDR</name>
<dbReference type="PANTHER" id="PTHR45891:SF1">
    <property type="entry name" value="ZINC FINGER HOMEOBOX PROTEIN 2"/>
    <property type="match status" value="1"/>
</dbReference>
<keyword evidence="3" id="KW-0677">Repeat</keyword>
<evidence type="ECO:0000259" key="6">
    <source>
        <dbReference type="SMART" id="SM00355"/>
    </source>
</evidence>
<dbReference type="GO" id="GO:0046872">
    <property type="term" value="F:metal ion binding"/>
    <property type="evidence" value="ECO:0007669"/>
    <property type="project" value="UniProtKB-KW"/>
</dbReference>
<evidence type="ECO:0000313" key="7">
    <source>
        <dbReference type="EMBL" id="KAB1252162.1"/>
    </source>
</evidence>
<evidence type="ECO:0000313" key="8">
    <source>
        <dbReference type="Proteomes" id="UP000299084"/>
    </source>
</evidence>
<dbReference type="InterPro" id="IPR013087">
    <property type="entry name" value="Znf_C2H2_type"/>
</dbReference>
<dbReference type="GO" id="GO:0000981">
    <property type="term" value="F:DNA-binding transcription factor activity, RNA polymerase II-specific"/>
    <property type="evidence" value="ECO:0007669"/>
    <property type="project" value="TreeGrafter"/>
</dbReference>
<dbReference type="AlphaFoldDB" id="A0A5N4BZW7"/>
<reference evidence="7 8" key="1">
    <citation type="journal article" date="2019" name="Mol. Ecol. Resour.">
        <title>Improving Illumina assemblies with Hi-C and long reads: an example with the North African dromedary.</title>
        <authorList>
            <person name="Elbers J.P."/>
            <person name="Rogers M.F."/>
            <person name="Perelman P.L."/>
            <person name="Proskuryakova A.A."/>
            <person name="Serdyukova N.A."/>
            <person name="Johnson W.E."/>
            <person name="Horin P."/>
            <person name="Corander J."/>
            <person name="Murphy D."/>
            <person name="Burger P.A."/>
        </authorList>
    </citation>
    <scope>NUCLEOTIDE SEQUENCE [LARGE SCALE GENOMIC DNA]</scope>
    <source>
        <strain evidence="7">Drom800</strain>
        <tissue evidence="7">Blood</tissue>
    </source>
</reference>
<keyword evidence="2" id="KW-0479">Metal-binding</keyword>
<accession>A0A5N4BZW7</accession>
<keyword evidence="7" id="KW-0371">Homeobox</keyword>
<dbReference type="Proteomes" id="UP000299084">
    <property type="component" value="Unassembled WGS sequence"/>
</dbReference>